<organism evidence="2 3">
    <name type="scientific">Acidithiobacillus marinus</name>
    <dbReference type="NCBI Taxonomy" id="187490"/>
    <lineage>
        <taxon>Bacteria</taxon>
        <taxon>Pseudomonadati</taxon>
        <taxon>Pseudomonadota</taxon>
        <taxon>Acidithiobacillia</taxon>
        <taxon>Acidithiobacillales</taxon>
        <taxon>Acidithiobacillaceae</taxon>
        <taxon>Acidithiobacillus</taxon>
    </lineage>
</organism>
<comment type="caution">
    <text evidence="2">The sequence shown here is derived from an EMBL/GenBank/DDBJ whole genome shotgun (WGS) entry which is preliminary data.</text>
</comment>
<keyword evidence="1" id="KW-0472">Membrane</keyword>
<proteinExistence type="predicted"/>
<dbReference type="Proteomes" id="UP000234329">
    <property type="component" value="Unassembled WGS sequence"/>
</dbReference>
<evidence type="ECO:0000313" key="2">
    <source>
        <dbReference type="EMBL" id="PKY10945.1"/>
    </source>
</evidence>
<protein>
    <submittedName>
        <fullName evidence="2">Uncharacterized protein</fullName>
    </submittedName>
</protein>
<dbReference type="RefSeq" id="WP_216360833.1">
    <property type="nucleotide sequence ID" value="NZ_MXAV01000029.1"/>
</dbReference>
<keyword evidence="1" id="KW-1133">Transmembrane helix</keyword>
<keyword evidence="1" id="KW-0812">Transmembrane</keyword>
<evidence type="ECO:0000313" key="3">
    <source>
        <dbReference type="Proteomes" id="UP000234329"/>
    </source>
</evidence>
<gene>
    <name evidence="2" type="ORF">B1757_06920</name>
</gene>
<keyword evidence="3" id="KW-1185">Reference proteome</keyword>
<feature type="non-terminal residue" evidence="2">
    <location>
        <position position="86"/>
    </location>
</feature>
<dbReference type="InParanoid" id="A0A2I1DM40"/>
<reference evidence="2 3" key="1">
    <citation type="submission" date="2017-03" db="EMBL/GenBank/DDBJ databases">
        <title>Draft genime sequence of the acidophilic sulfur-oxidizing bacterium Acidithiobacillus sp. SH, isolated from seawater.</title>
        <authorList>
            <person name="Sharmin S."/>
            <person name="Tokuhisa M."/>
            <person name="Kanao T."/>
            <person name="Kamimura K."/>
        </authorList>
    </citation>
    <scope>NUCLEOTIDE SEQUENCE [LARGE SCALE GENOMIC DNA]</scope>
    <source>
        <strain evidence="2 3">SH</strain>
    </source>
</reference>
<dbReference type="AlphaFoldDB" id="A0A2I1DM40"/>
<evidence type="ECO:0000256" key="1">
    <source>
        <dbReference type="SAM" id="Phobius"/>
    </source>
</evidence>
<dbReference type="EMBL" id="MXAV01000029">
    <property type="protein sequence ID" value="PKY10945.1"/>
    <property type="molecule type" value="Genomic_DNA"/>
</dbReference>
<name>A0A2I1DM40_9PROT</name>
<accession>A0A2I1DM40</accession>
<sequence length="86" mass="9609">MQKKFREKISPFRLPFFRRITIAAFLSGLGDALIPIAFAIESHHVESAGWGFTAVLLALWLGRFAGMLIVRRTKLAGICQRFDGSS</sequence>
<feature type="transmembrane region" description="Helical" evidence="1">
    <location>
        <begin position="49"/>
        <end position="70"/>
    </location>
</feature>